<dbReference type="Gene3D" id="3.20.20.100">
    <property type="entry name" value="NADP-dependent oxidoreductase domain"/>
    <property type="match status" value="1"/>
</dbReference>
<organism evidence="3 4">
    <name type="scientific">Novosphingobium flavum</name>
    <dbReference type="NCBI Taxonomy" id="1778672"/>
    <lineage>
        <taxon>Bacteria</taxon>
        <taxon>Pseudomonadati</taxon>
        <taxon>Pseudomonadota</taxon>
        <taxon>Alphaproteobacteria</taxon>
        <taxon>Sphingomonadales</taxon>
        <taxon>Sphingomonadaceae</taxon>
        <taxon>Novosphingobium</taxon>
    </lineage>
</organism>
<evidence type="ECO:0000313" key="4">
    <source>
        <dbReference type="Proteomes" id="UP000566813"/>
    </source>
</evidence>
<dbReference type="CDD" id="cd19081">
    <property type="entry name" value="AKR_AKR9C1"/>
    <property type="match status" value="1"/>
</dbReference>
<protein>
    <submittedName>
        <fullName evidence="3">Aldo/keto reductase</fullName>
    </submittedName>
</protein>
<dbReference type="GO" id="GO:0016491">
    <property type="term" value="F:oxidoreductase activity"/>
    <property type="evidence" value="ECO:0007669"/>
    <property type="project" value="UniProtKB-KW"/>
</dbReference>
<dbReference type="Pfam" id="PF00248">
    <property type="entry name" value="Aldo_ket_red"/>
    <property type="match status" value="1"/>
</dbReference>
<reference evidence="3 4" key="1">
    <citation type="submission" date="2020-08" db="EMBL/GenBank/DDBJ databases">
        <title>The genome sequence of type strain Novosphingobium flavum NBRC 111647.</title>
        <authorList>
            <person name="Liu Y."/>
        </authorList>
    </citation>
    <scope>NUCLEOTIDE SEQUENCE [LARGE SCALE GENOMIC DNA]</scope>
    <source>
        <strain evidence="3 4">NBRC 111647</strain>
    </source>
</reference>
<dbReference type="RefSeq" id="WP_185663550.1">
    <property type="nucleotide sequence ID" value="NZ_JACLAW010000004.1"/>
</dbReference>
<dbReference type="InterPro" id="IPR036812">
    <property type="entry name" value="NAD(P)_OxRdtase_dom_sf"/>
</dbReference>
<gene>
    <name evidence="3" type="ORF">H7F51_07180</name>
</gene>
<accession>A0A7X1FRQ3</accession>
<proteinExistence type="predicted"/>
<dbReference type="InterPro" id="IPR023210">
    <property type="entry name" value="NADP_OxRdtase_dom"/>
</dbReference>
<dbReference type="PANTHER" id="PTHR43364">
    <property type="entry name" value="NADH-SPECIFIC METHYLGLYOXAL REDUCTASE-RELATED"/>
    <property type="match status" value="1"/>
</dbReference>
<keyword evidence="1" id="KW-0560">Oxidoreductase</keyword>
<dbReference type="InterPro" id="IPR050523">
    <property type="entry name" value="AKR_Detox_Biosynth"/>
</dbReference>
<dbReference type="AlphaFoldDB" id="A0A7X1FRQ3"/>
<evidence type="ECO:0000313" key="3">
    <source>
        <dbReference type="EMBL" id="MBC2665297.1"/>
    </source>
</evidence>
<feature type="domain" description="NADP-dependent oxidoreductase" evidence="2">
    <location>
        <begin position="19"/>
        <end position="315"/>
    </location>
</feature>
<evidence type="ECO:0000256" key="1">
    <source>
        <dbReference type="ARBA" id="ARBA00023002"/>
    </source>
</evidence>
<dbReference type="EMBL" id="JACLAW010000004">
    <property type="protein sequence ID" value="MBC2665297.1"/>
    <property type="molecule type" value="Genomic_DNA"/>
</dbReference>
<sequence>MTTSTDLRPLGRSGLAIRPLALGGNVFGWTADEETSHAVLDRFVDAGFSLVDTADVYSKWVPGNRGGDSEEIIGSWLAARGGRDRLVIATKVGGEMAPGASGLSARHIKQAAEASLLRLRTDHIDLYQSHYPDPGVPVDETLRAYGDLIAEGKVRAIGLSNHDPAQLRAALAAAGPGLPRYEVLQPLYNLCDRAGFERDFAPVCRAEGLGVISFKALANGFLSGKYRSPADLAGSKRAKAVKGYLDARGLAILTALDEVAARLGASPAQVAVAWVISRPEVTAPIASATSVAQVESLLGAVRLVLDADALAALDRTSAPAEAA</sequence>
<evidence type="ECO:0000259" key="2">
    <source>
        <dbReference type="Pfam" id="PF00248"/>
    </source>
</evidence>
<dbReference type="FunFam" id="3.20.20.100:FF:000004">
    <property type="entry name" value="Oxidoreductase, aldo/keto reductase"/>
    <property type="match status" value="1"/>
</dbReference>
<dbReference type="SUPFAM" id="SSF51430">
    <property type="entry name" value="NAD(P)-linked oxidoreductase"/>
    <property type="match status" value="1"/>
</dbReference>
<keyword evidence="4" id="KW-1185">Reference proteome</keyword>
<name>A0A7X1FRQ3_9SPHN</name>
<dbReference type="PANTHER" id="PTHR43364:SF6">
    <property type="entry name" value="OXIDOREDUCTASE-RELATED"/>
    <property type="match status" value="1"/>
</dbReference>
<comment type="caution">
    <text evidence="3">The sequence shown here is derived from an EMBL/GenBank/DDBJ whole genome shotgun (WGS) entry which is preliminary data.</text>
</comment>
<dbReference type="GO" id="GO:0005829">
    <property type="term" value="C:cytosol"/>
    <property type="evidence" value="ECO:0007669"/>
    <property type="project" value="UniProtKB-ARBA"/>
</dbReference>
<dbReference type="Proteomes" id="UP000566813">
    <property type="component" value="Unassembled WGS sequence"/>
</dbReference>